<evidence type="ECO:0000313" key="3">
    <source>
        <dbReference type="Proteomes" id="UP000059680"/>
    </source>
</evidence>
<accession>A0A0P0X4K2</accession>
<dbReference type="AlphaFoldDB" id="A0A0P0X4K2"/>
<dbReference type="EMBL" id="AP014963">
    <property type="protein sequence ID" value="BAT00941.1"/>
    <property type="molecule type" value="Genomic_DNA"/>
</dbReference>
<name>A0A0P0X4K2_ORYSJ</name>
<dbReference type="Gramene" id="Os07t0271550-00">
    <property type="protein sequence ID" value="Os07t0271550-00"/>
    <property type="gene ID" value="Os07g0271550"/>
</dbReference>
<dbReference type="eggNOG" id="ENOG502R3HX">
    <property type="taxonomic scope" value="Eukaryota"/>
</dbReference>
<reference evidence="2 3" key="3">
    <citation type="journal article" date="2013" name="Rice">
        <title>Improvement of the Oryza sativa Nipponbare reference genome using next generation sequence and optical map data.</title>
        <authorList>
            <person name="Kawahara Y."/>
            <person name="de la Bastide M."/>
            <person name="Hamilton J.P."/>
            <person name="Kanamori H."/>
            <person name="McCombie W.R."/>
            <person name="Ouyang S."/>
            <person name="Schwartz D.C."/>
            <person name="Tanaka T."/>
            <person name="Wu J."/>
            <person name="Zhou S."/>
            <person name="Childs K.L."/>
            <person name="Davidson R.M."/>
            <person name="Lin H."/>
            <person name="Quesada-Ocampo L."/>
            <person name="Vaillancourt B."/>
            <person name="Sakai H."/>
            <person name="Lee S.S."/>
            <person name="Kim J."/>
            <person name="Numa H."/>
            <person name="Itoh T."/>
            <person name="Buell C.R."/>
            <person name="Matsumoto T."/>
        </authorList>
    </citation>
    <scope>NUCLEOTIDE SEQUENCE [LARGE SCALE GENOMIC DNA]</scope>
    <source>
        <strain evidence="3">cv. Nipponbare</strain>
    </source>
</reference>
<reference evidence="3" key="1">
    <citation type="journal article" date="2005" name="Nature">
        <title>The map-based sequence of the rice genome.</title>
        <authorList>
            <consortium name="International rice genome sequencing project (IRGSP)"/>
            <person name="Matsumoto T."/>
            <person name="Wu J."/>
            <person name="Kanamori H."/>
            <person name="Katayose Y."/>
            <person name="Fujisawa M."/>
            <person name="Namiki N."/>
            <person name="Mizuno H."/>
            <person name="Yamamoto K."/>
            <person name="Antonio B.A."/>
            <person name="Baba T."/>
            <person name="Sakata K."/>
            <person name="Nagamura Y."/>
            <person name="Aoki H."/>
            <person name="Arikawa K."/>
            <person name="Arita K."/>
            <person name="Bito T."/>
            <person name="Chiden Y."/>
            <person name="Fujitsuka N."/>
            <person name="Fukunaka R."/>
            <person name="Hamada M."/>
            <person name="Harada C."/>
            <person name="Hayashi A."/>
            <person name="Hijishita S."/>
            <person name="Honda M."/>
            <person name="Hosokawa S."/>
            <person name="Ichikawa Y."/>
            <person name="Idonuma A."/>
            <person name="Iijima M."/>
            <person name="Ikeda M."/>
            <person name="Ikeno M."/>
            <person name="Ito K."/>
            <person name="Ito S."/>
            <person name="Ito T."/>
            <person name="Ito Y."/>
            <person name="Ito Y."/>
            <person name="Iwabuchi A."/>
            <person name="Kamiya K."/>
            <person name="Karasawa W."/>
            <person name="Kurita K."/>
            <person name="Katagiri S."/>
            <person name="Kikuta A."/>
            <person name="Kobayashi H."/>
            <person name="Kobayashi N."/>
            <person name="Machita K."/>
            <person name="Maehara T."/>
            <person name="Masukawa M."/>
            <person name="Mizubayashi T."/>
            <person name="Mukai Y."/>
            <person name="Nagasaki H."/>
            <person name="Nagata Y."/>
            <person name="Naito S."/>
            <person name="Nakashima M."/>
            <person name="Nakama Y."/>
            <person name="Nakamichi Y."/>
            <person name="Nakamura M."/>
            <person name="Meguro A."/>
            <person name="Negishi M."/>
            <person name="Ohta I."/>
            <person name="Ohta T."/>
            <person name="Okamoto M."/>
            <person name="Ono N."/>
            <person name="Saji S."/>
            <person name="Sakaguchi M."/>
            <person name="Sakai K."/>
            <person name="Shibata M."/>
            <person name="Shimokawa T."/>
            <person name="Song J."/>
            <person name="Takazaki Y."/>
            <person name="Terasawa K."/>
            <person name="Tsugane M."/>
            <person name="Tsuji K."/>
            <person name="Ueda S."/>
            <person name="Waki K."/>
            <person name="Yamagata H."/>
            <person name="Yamamoto M."/>
            <person name="Yamamoto S."/>
            <person name="Yamane H."/>
            <person name="Yoshiki S."/>
            <person name="Yoshihara R."/>
            <person name="Yukawa K."/>
            <person name="Zhong H."/>
            <person name="Yano M."/>
            <person name="Yuan Q."/>
            <person name="Ouyang S."/>
            <person name="Liu J."/>
            <person name="Jones K.M."/>
            <person name="Gansberger K."/>
            <person name="Moffat K."/>
            <person name="Hill J."/>
            <person name="Bera J."/>
            <person name="Fadrosh D."/>
            <person name="Jin S."/>
            <person name="Johri S."/>
            <person name="Kim M."/>
            <person name="Overton L."/>
            <person name="Reardon M."/>
            <person name="Tsitrin T."/>
            <person name="Vuong H."/>
            <person name="Weaver B."/>
            <person name="Ciecko A."/>
            <person name="Tallon L."/>
            <person name="Jackson J."/>
            <person name="Pai G."/>
            <person name="Aken S.V."/>
            <person name="Utterback T."/>
            <person name="Reidmuller S."/>
            <person name="Feldblyum T."/>
            <person name="Hsiao J."/>
            <person name="Zismann V."/>
            <person name="Iobst S."/>
            <person name="de Vazeille A.R."/>
            <person name="Buell C.R."/>
            <person name="Ying K."/>
            <person name="Li Y."/>
            <person name="Lu T."/>
            <person name="Huang Y."/>
            <person name="Zhao Q."/>
            <person name="Feng Q."/>
            <person name="Zhang L."/>
            <person name="Zhu J."/>
            <person name="Weng Q."/>
            <person name="Mu J."/>
            <person name="Lu Y."/>
            <person name="Fan D."/>
            <person name="Liu Y."/>
            <person name="Guan J."/>
            <person name="Zhang Y."/>
            <person name="Yu S."/>
            <person name="Liu X."/>
            <person name="Zhang Y."/>
            <person name="Hong G."/>
            <person name="Han B."/>
            <person name="Choisne N."/>
            <person name="Demange N."/>
            <person name="Orjeda G."/>
            <person name="Samain S."/>
            <person name="Cattolico L."/>
            <person name="Pelletier E."/>
            <person name="Couloux A."/>
            <person name="Segurens B."/>
            <person name="Wincker P."/>
            <person name="D'Hont A."/>
            <person name="Scarpelli C."/>
            <person name="Weissenbach J."/>
            <person name="Salanoubat M."/>
            <person name="Quetier F."/>
            <person name="Yu Y."/>
            <person name="Kim H.R."/>
            <person name="Rambo T."/>
            <person name="Currie J."/>
            <person name="Collura K."/>
            <person name="Luo M."/>
            <person name="Yang T."/>
            <person name="Ammiraju J.S.S."/>
            <person name="Engler F."/>
            <person name="Soderlund C."/>
            <person name="Wing R.A."/>
            <person name="Palmer L.E."/>
            <person name="de la Bastide M."/>
            <person name="Spiegel L."/>
            <person name="Nascimento L."/>
            <person name="Zutavern T."/>
            <person name="O'Shaughnessy A."/>
            <person name="Dike S."/>
            <person name="Dedhia N."/>
            <person name="Preston R."/>
            <person name="Balija V."/>
            <person name="McCombie W.R."/>
            <person name="Chow T."/>
            <person name="Chen H."/>
            <person name="Chung M."/>
            <person name="Chen C."/>
            <person name="Shaw J."/>
            <person name="Wu H."/>
            <person name="Hsiao K."/>
            <person name="Chao Y."/>
            <person name="Chu M."/>
            <person name="Cheng C."/>
            <person name="Hour A."/>
            <person name="Lee P."/>
            <person name="Lin S."/>
            <person name="Lin Y."/>
            <person name="Liou J."/>
            <person name="Liu S."/>
            <person name="Hsing Y."/>
            <person name="Raghuvanshi S."/>
            <person name="Mohanty A."/>
            <person name="Bharti A.K."/>
            <person name="Gaur A."/>
            <person name="Gupta V."/>
            <person name="Kumar D."/>
            <person name="Ravi V."/>
            <person name="Vij S."/>
            <person name="Kapur A."/>
            <person name="Khurana P."/>
            <person name="Khurana P."/>
            <person name="Khurana J.P."/>
            <person name="Tyagi A.K."/>
            <person name="Gaikwad K."/>
            <person name="Singh A."/>
            <person name="Dalal V."/>
            <person name="Srivastava S."/>
            <person name="Dixit A."/>
            <person name="Pal A.K."/>
            <person name="Ghazi I.A."/>
            <person name="Yadav M."/>
            <person name="Pandit A."/>
            <person name="Bhargava A."/>
            <person name="Sureshbabu K."/>
            <person name="Batra K."/>
            <person name="Sharma T.R."/>
            <person name="Mohapatra T."/>
            <person name="Singh N.K."/>
            <person name="Messing J."/>
            <person name="Nelson A.B."/>
            <person name="Fuks G."/>
            <person name="Kavchok S."/>
            <person name="Keizer G."/>
            <person name="Linton E."/>
            <person name="Llaca V."/>
            <person name="Song R."/>
            <person name="Tanyolac B."/>
            <person name="Young S."/>
            <person name="Ho-Il K."/>
            <person name="Hahn J.H."/>
            <person name="Sangsakoo G."/>
            <person name="Vanavichit A."/>
            <person name="de Mattos Luiz.A.T."/>
            <person name="Zimmer P.D."/>
            <person name="Malone G."/>
            <person name="Dellagostin O."/>
            <person name="de Oliveira A.C."/>
            <person name="Bevan M."/>
            <person name="Bancroft I."/>
            <person name="Minx P."/>
            <person name="Cordum H."/>
            <person name="Wilson R."/>
            <person name="Cheng Z."/>
            <person name="Jin W."/>
            <person name="Jiang J."/>
            <person name="Leong S.A."/>
            <person name="Iwama H."/>
            <person name="Gojobori T."/>
            <person name="Itoh T."/>
            <person name="Niimura Y."/>
            <person name="Fujii Y."/>
            <person name="Habara T."/>
            <person name="Sakai H."/>
            <person name="Sato Y."/>
            <person name="Wilson G."/>
            <person name="Kumar K."/>
            <person name="McCouch S."/>
            <person name="Juretic N."/>
            <person name="Hoen D."/>
            <person name="Wright S."/>
            <person name="Bruskiewich R."/>
            <person name="Bureau T."/>
            <person name="Miyao A."/>
            <person name="Hirochika H."/>
            <person name="Nishikawa T."/>
            <person name="Kadowaki K."/>
            <person name="Sugiura M."/>
            <person name="Burr B."/>
            <person name="Sasaki T."/>
        </authorList>
    </citation>
    <scope>NUCLEOTIDE SEQUENCE [LARGE SCALE GENOMIC DNA]</scope>
    <source>
        <strain evidence="3">cv. Nipponbare</strain>
    </source>
</reference>
<dbReference type="FunCoup" id="A0A0P0X4K2">
    <property type="interactions" value="7"/>
</dbReference>
<evidence type="ECO:0000313" key="2">
    <source>
        <dbReference type="EMBL" id="BAT00941.1"/>
    </source>
</evidence>
<sequence>TRRRRLLALPAQLVQREDHRSARHVPVVAEHTAARRQLAGLEAERRVDLVHDRRRARVHRPEQVVPPAAAVAAEKWAEHVQEAPLDVVPDEPRDLPPEDAVQAALREPHVQGVVRLRDDRLRRRHYLEQRALDVVGVGADNDGGRAVAEQALDEERPEAALVGPGEVHEGELGGDDEDARAAAVLGEVLGEAERGAAGEAAVEVEHGAAHGGAEAEERDEAEVDTRDVGAGVGGDDEVGDVGGRAAPLGDRLLGGLRRQLRHGVRGDVQPRVERRRVAVHELRVCGQHLLRVVQVPPLHAHFLT</sequence>
<dbReference type="Proteomes" id="UP000059680">
    <property type="component" value="Chromosome 7"/>
</dbReference>
<protein>
    <submittedName>
        <fullName evidence="2">Os07g0271550 protein</fullName>
    </submittedName>
</protein>
<dbReference type="InParanoid" id="A0A0P0X4K2"/>
<evidence type="ECO:0000256" key="1">
    <source>
        <dbReference type="SAM" id="MobiDB-lite"/>
    </source>
</evidence>
<gene>
    <name evidence="2" type="ordered locus">Os07g0271550</name>
    <name evidence="2" type="ORF">OSNPB_070271550</name>
</gene>
<dbReference type="PaxDb" id="39947-A0A0P0X4K2"/>
<feature type="region of interest" description="Disordered" evidence="1">
    <location>
        <begin position="206"/>
        <end position="243"/>
    </location>
</feature>
<proteinExistence type="predicted"/>
<keyword evidence="3" id="KW-1185">Reference proteome</keyword>
<feature type="non-terminal residue" evidence="2">
    <location>
        <position position="304"/>
    </location>
</feature>
<organism evidence="2 3">
    <name type="scientific">Oryza sativa subsp. japonica</name>
    <name type="common">Rice</name>
    <dbReference type="NCBI Taxonomy" id="39947"/>
    <lineage>
        <taxon>Eukaryota</taxon>
        <taxon>Viridiplantae</taxon>
        <taxon>Streptophyta</taxon>
        <taxon>Embryophyta</taxon>
        <taxon>Tracheophyta</taxon>
        <taxon>Spermatophyta</taxon>
        <taxon>Magnoliopsida</taxon>
        <taxon>Liliopsida</taxon>
        <taxon>Poales</taxon>
        <taxon>Poaceae</taxon>
        <taxon>BOP clade</taxon>
        <taxon>Oryzoideae</taxon>
        <taxon>Oryzeae</taxon>
        <taxon>Oryzinae</taxon>
        <taxon>Oryza</taxon>
        <taxon>Oryza sativa</taxon>
    </lineage>
</organism>
<reference evidence="2 3" key="2">
    <citation type="journal article" date="2013" name="Plant Cell Physiol.">
        <title>Rice Annotation Project Database (RAP-DB): an integrative and interactive database for rice genomics.</title>
        <authorList>
            <person name="Sakai H."/>
            <person name="Lee S.S."/>
            <person name="Tanaka T."/>
            <person name="Numa H."/>
            <person name="Kim J."/>
            <person name="Kawahara Y."/>
            <person name="Wakimoto H."/>
            <person name="Yang C.C."/>
            <person name="Iwamoto M."/>
            <person name="Abe T."/>
            <person name="Yamada Y."/>
            <person name="Muto A."/>
            <person name="Inokuchi H."/>
            <person name="Ikemura T."/>
            <person name="Matsumoto T."/>
            <person name="Sasaki T."/>
            <person name="Itoh T."/>
        </authorList>
    </citation>
    <scope>NUCLEOTIDE SEQUENCE [LARGE SCALE GENOMIC DNA]</scope>
    <source>
        <strain evidence="3">cv. Nipponbare</strain>
    </source>
</reference>
<feature type="non-terminal residue" evidence="2">
    <location>
        <position position="1"/>
    </location>
</feature>